<name>A0AAV4XEN0_CAEEX</name>
<sequence length="315" mass="36491">MLFILCELSPKCSKTCKTFILSKSQWVNCENPSSPPSSPRAAYMDPLYIPKIHPINLYFLDAMEHDLLQISPYAYTRAIGTELTVGAVCFERALGEKVGAVAAIAFERALGKRRNVFPFFVGQKRRNYRIFHFRSSGHDEKGSRAFSTKKKAELLYKIDECGNKKKGKKKENVRRCKKWAGEKMRGIGQKRRNYRIFHFRSSGHDERGVRAFSTKKRRNFYKIDECGNKKKGKKKEKCKRGCKKLGGRENEVLINLSSSIRAGAEKKSDTLCWDFLLNFSCGAFAFFSLFFKGWGYFLFRYFSSNFHKGTRWCKR</sequence>
<dbReference type="AlphaFoldDB" id="A0AAV4XEN0"/>
<keyword evidence="1" id="KW-0812">Transmembrane</keyword>
<dbReference type="EMBL" id="BPLR01017514">
    <property type="protein sequence ID" value="GIY92253.1"/>
    <property type="molecule type" value="Genomic_DNA"/>
</dbReference>
<keyword evidence="1" id="KW-0472">Membrane</keyword>
<organism evidence="2 3">
    <name type="scientific">Caerostris extrusa</name>
    <name type="common">Bark spider</name>
    <name type="synonym">Caerostris bankana</name>
    <dbReference type="NCBI Taxonomy" id="172846"/>
    <lineage>
        <taxon>Eukaryota</taxon>
        <taxon>Metazoa</taxon>
        <taxon>Ecdysozoa</taxon>
        <taxon>Arthropoda</taxon>
        <taxon>Chelicerata</taxon>
        <taxon>Arachnida</taxon>
        <taxon>Araneae</taxon>
        <taxon>Araneomorphae</taxon>
        <taxon>Entelegynae</taxon>
        <taxon>Araneoidea</taxon>
        <taxon>Araneidae</taxon>
        <taxon>Caerostris</taxon>
    </lineage>
</organism>
<reference evidence="2 3" key="1">
    <citation type="submission" date="2021-06" db="EMBL/GenBank/DDBJ databases">
        <title>Caerostris extrusa draft genome.</title>
        <authorList>
            <person name="Kono N."/>
            <person name="Arakawa K."/>
        </authorList>
    </citation>
    <scope>NUCLEOTIDE SEQUENCE [LARGE SCALE GENOMIC DNA]</scope>
</reference>
<protein>
    <submittedName>
        <fullName evidence="2">Uncharacterized protein</fullName>
    </submittedName>
</protein>
<keyword evidence="3" id="KW-1185">Reference proteome</keyword>
<evidence type="ECO:0000313" key="3">
    <source>
        <dbReference type="Proteomes" id="UP001054945"/>
    </source>
</evidence>
<proteinExistence type="predicted"/>
<evidence type="ECO:0000313" key="2">
    <source>
        <dbReference type="EMBL" id="GIY92253.1"/>
    </source>
</evidence>
<gene>
    <name evidence="2" type="ORF">CEXT_253891</name>
</gene>
<accession>A0AAV4XEN0</accession>
<comment type="caution">
    <text evidence="2">The sequence shown here is derived from an EMBL/GenBank/DDBJ whole genome shotgun (WGS) entry which is preliminary data.</text>
</comment>
<dbReference type="Proteomes" id="UP001054945">
    <property type="component" value="Unassembled WGS sequence"/>
</dbReference>
<keyword evidence="1" id="KW-1133">Transmembrane helix</keyword>
<evidence type="ECO:0000256" key="1">
    <source>
        <dbReference type="SAM" id="Phobius"/>
    </source>
</evidence>
<feature type="transmembrane region" description="Helical" evidence="1">
    <location>
        <begin position="275"/>
        <end position="299"/>
    </location>
</feature>